<dbReference type="GO" id="GO:0044718">
    <property type="term" value="P:siderophore transmembrane transport"/>
    <property type="evidence" value="ECO:0007669"/>
    <property type="project" value="TreeGrafter"/>
</dbReference>
<evidence type="ECO:0000259" key="14">
    <source>
        <dbReference type="Pfam" id="PF07715"/>
    </source>
</evidence>
<dbReference type="OrthoDB" id="9800913at2"/>
<keyword evidence="16" id="KW-1185">Reference proteome</keyword>
<comment type="subcellular location">
    <subcellularLocation>
        <location evidence="1 10">Cell outer membrane</location>
        <topology evidence="1 10">Multi-pass membrane protein</topology>
    </subcellularLocation>
</comment>
<dbReference type="RefSeq" id="WP_006968074.1">
    <property type="nucleotide sequence ID" value="NZ_APJX01000011.1"/>
</dbReference>
<feature type="chain" id="PRO_5005710845" evidence="12">
    <location>
        <begin position="25"/>
        <end position="676"/>
    </location>
</feature>
<dbReference type="GO" id="GO:0015344">
    <property type="term" value="F:siderophore uptake transmembrane transporter activity"/>
    <property type="evidence" value="ECO:0007669"/>
    <property type="project" value="TreeGrafter"/>
</dbReference>
<accession>S0FXN1</accession>
<evidence type="ECO:0000256" key="2">
    <source>
        <dbReference type="ARBA" id="ARBA00022448"/>
    </source>
</evidence>
<gene>
    <name evidence="15" type="ORF">Dpo_11c00710</name>
</gene>
<dbReference type="Pfam" id="PF00593">
    <property type="entry name" value="TonB_dep_Rec_b-barrel"/>
    <property type="match status" value="1"/>
</dbReference>
<dbReference type="InterPro" id="IPR012910">
    <property type="entry name" value="Plug_dom"/>
</dbReference>
<feature type="domain" description="TonB-dependent receptor plug" evidence="14">
    <location>
        <begin position="50"/>
        <end position="151"/>
    </location>
</feature>
<evidence type="ECO:0000256" key="12">
    <source>
        <dbReference type="SAM" id="SignalP"/>
    </source>
</evidence>
<feature type="domain" description="TonB-dependent receptor-like beta-barrel" evidence="13">
    <location>
        <begin position="222"/>
        <end position="651"/>
    </location>
</feature>
<evidence type="ECO:0000256" key="7">
    <source>
        <dbReference type="ARBA" id="ARBA00023136"/>
    </source>
</evidence>
<evidence type="ECO:0000256" key="6">
    <source>
        <dbReference type="ARBA" id="ARBA00023077"/>
    </source>
</evidence>
<keyword evidence="3 10" id="KW-1134">Transmembrane beta strand</keyword>
<evidence type="ECO:0000256" key="5">
    <source>
        <dbReference type="ARBA" id="ARBA00022729"/>
    </source>
</evidence>
<protein>
    <submittedName>
        <fullName evidence="15">TonB-dependent ferrienterochelin/colicin outer membrane receptor</fullName>
    </submittedName>
</protein>
<keyword evidence="8 15" id="KW-0675">Receptor</keyword>
<comment type="similarity">
    <text evidence="10 11">Belongs to the TonB-dependent receptor family.</text>
</comment>
<keyword evidence="6 11" id="KW-0798">TonB box</keyword>
<dbReference type="EMBL" id="APJX01000011">
    <property type="protein sequence ID" value="EMS77929.1"/>
    <property type="molecule type" value="Genomic_DNA"/>
</dbReference>
<dbReference type="InterPro" id="IPR000531">
    <property type="entry name" value="Beta-barrel_TonB"/>
</dbReference>
<evidence type="ECO:0000259" key="13">
    <source>
        <dbReference type="Pfam" id="PF00593"/>
    </source>
</evidence>
<sequence>MKKIRYFMAVLCIFSTVSILPALAQEPASSGEVYDLGDVLIMEKGDEVNAITSIDTLSSYDIEMQGSQTVSEALELIPGLDVQTGGKGQSYVTLRGFDQKNIKVLIDGVPANPTYDGSLDLSQIPVDAIARIKVIKGASSVLYGPNTMGGVINIITKKGGEKPFTSVRTSFGENSTQNYIFNHGAGKGNFNYWITASQRKSDGFELSDDFDPNNPVTGIGTDYNEDGGVRDLSDYEKTTVSAKFGYEYDDDSKLYMTVDYHDNERGIPTENSRYWDFKNWEQWHVSLAGEHDFTNLLSMKARLYYMKHDDTLEDVSWDAAHTTSKKWFQTSSYDDYSIGGEVQGYLDFGDISLVKMGVSYMKANNIQREYLDATSMPVIKFGDPVGWAPEQEYEVDIYSFGLEDDIRVTDKMTLTAGVSYDVHDPVKAFDGKASIDRDKTSTWNPQAGVSYDFTEDFTMYASVGKKTRFPQMKELYSDLAGGNTDLDPQQTIAYEIGATKRFNYGLSLSGALFYNDITDRIDYDVNDDLTNIGETEIKGMEAQLNYQSPWNLDLGLGYTYLSATDKADEARPELDAERIPEHKFFVDARYFFDFGLTAACQAIYTSDQVEYDKSFNPRDIDEFWVVNAKLNQDIKLFEKISTAVFLEVKNLFDEDYEEGSGPYPGRNFLAGMQFSF</sequence>
<dbReference type="InterPro" id="IPR036942">
    <property type="entry name" value="Beta-barrel_TonB_sf"/>
</dbReference>
<keyword evidence="4 10" id="KW-0812">Transmembrane</keyword>
<dbReference type="Proteomes" id="UP000014216">
    <property type="component" value="Unassembled WGS sequence"/>
</dbReference>
<feature type="signal peptide" evidence="12">
    <location>
        <begin position="1"/>
        <end position="24"/>
    </location>
</feature>
<keyword evidence="5 12" id="KW-0732">Signal</keyword>
<dbReference type="Pfam" id="PF07715">
    <property type="entry name" value="Plug"/>
    <property type="match status" value="1"/>
</dbReference>
<keyword evidence="7 10" id="KW-0472">Membrane</keyword>
<dbReference type="SUPFAM" id="SSF56935">
    <property type="entry name" value="Porins"/>
    <property type="match status" value="1"/>
</dbReference>
<dbReference type="PANTHER" id="PTHR30069">
    <property type="entry name" value="TONB-DEPENDENT OUTER MEMBRANE RECEPTOR"/>
    <property type="match status" value="1"/>
</dbReference>
<evidence type="ECO:0000256" key="1">
    <source>
        <dbReference type="ARBA" id="ARBA00004571"/>
    </source>
</evidence>
<evidence type="ECO:0000256" key="3">
    <source>
        <dbReference type="ARBA" id="ARBA00022452"/>
    </source>
</evidence>
<keyword evidence="9 10" id="KW-0998">Cell outer membrane</keyword>
<evidence type="ECO:0000256" key="11">
    <source>
        <dbReference type="RuleBase" id="RU003357"/>
    </source>
</evidence>
<dbReference type="GO" id="GO:0009279">
    <property type="term" value="C:cell outer membrane"/>
    <property type="evidence" value="ECO:0007669"/>
    <property type="project" value="UniProtKB-SubCell"/>
</dbReference>
<dbReference type="InterPro" id="IPR039426">
    <property type="entry name" value="TonB-dep_rcpt-like"/>
</dbReference>
<dbReference type="InterPro" id="IPR037066">
    <property type="entry name" value="Plug_dom_sf"/>
</dbReference>
<evidence type="ECO:0000256" key="10">
    <source>
        <dbReference type="PROSITE-ProRule" id="PRU01360"/>
    </source>
</evidence>
<evidence type="ECO:0000256" key="4">
    <source>
        <dbReference type="ARBA" id="ARBA00022692"/>
    </source>
</evidence>
<proteinExistence type="inferred from homology"/>
<organism evidence="15 16">
    <name type="scientific">Desulfotignum phosphitoxidans DSM 13687</name>
    <dbReference type="NCBI Taxonomy" id="1286635"/>
    <lineage>
        <taxon>Bacteria</taxon>
        <taxon>Pseudomonadati</taxon>
        <taxon>Thermodesulfobacteriota</taxon>
        <taxon>Desulfobacteria</taxon>
        <taxon>Desulfobacterales</taxon>
        <taxon>Desulfobacteraceae</taxon>
        <taxon>Desulfotignum</taxon>
    </lineage>
</organism>
<comment type="caution">
    <text evidence="15">The sequence shown here is derived from an EMBL/GenBank/DDBJ whole genome shotgun (WGS) entry which is preliminary data.</text>
</comment>
<dbReference type="CDD" id="cd01347">
    <property type="entry name" value="ligand_gated_channel"/>
    <property type="match status" value="1"/>
</dbReference>
<name>S0FXN1_9BACT</name>
<evidence type="ECO:0000313" key="15">
    <source>
        <dbReference type="EMBL" id="EMS77929.1"/>
    </source>
</evidence>
<evidence type="ECO:0000256" key="8">
    <source>
        <dbReference type="ARBA" id="ARBA00023170"/>
    </source>
</evidence>
<evidence type="ECO:0000313" key="16">
    <source>
        <dbReference type="Proteomes" id="UP000014216"/>
    </source>
</evidence>
<dbReference type="Gene3D" id="2.170.130.10">
    <property type="entry name" value="TonB-dependent receptor, plug domain"/>
    <property type="match status" value="1"/>
</dbReference>
<dbReference type="AlphaFoldDB" id="S0FXN1"/>
<keyword evidence="2 10" id="KW-0813">Transport</keyword>
<reference evidence="15 16" key="1">
    <citation type="journal article" date="2013" name="Genome Announc.">
        <title>Draft Genome Sequence of Desulfotignum phosphitoxidans DSM 13687 Strain FiPS-3.</title>
        <authorList>
            <person name="Poehlein A."/>
            <person name="Daniel R."/>
            <person name="Simeonova D.D."/>
        </authorList>
    </citation>
    <scope>NUCLEOTIDE SEQUENCE [LARGE SCALE GENOMIC DNA]</scope>
    <source>
        <strain evidence="15 16">DSM 13687</strain>
    </source>
</reference>
<dbReference type="PROSITE" id="PS52016">
    <property type="entry name" value="TONB_DEPENDENT_REC_3"/>
    <property type="match status" value="1"/>
</dbReference>
<evidence type="ECO:0000256" key="9">
    <source>
        <dbReference type="ARBA" id="ARBA00023237"/>
    </source>
</evidence>
<dbReference type="Gene3D" id="2.40.170.20">
    <property type="entry name" value="TonB-dependent receptor, beta-barrel domain"/>
    <property type="match status" value="1"/>
</dbReference>
<dbReference type="PANTHER" id="PTHR30069:SF29">
    <property type="entry name" value="HEMOGLOBIN AND HEMOGLOBIN-HAPTOGLOBIN-BINDING PROTEIN 1-RELATED"/>
    <property type="match status" value="1"/>
</dbReference>